<dbReference type="InterPro" id="IPR029047">
    <property type="entry name" value="HSP70_peptide-bd_sf"/>
</dbReference>
<dbReference type="SUPFAM" id="SSF53067">
    <property type="entry name" value="Actin-like ATPase domain"/>
    <property type="match status" value="2"/>
</dbReference>
<keyword evidence="2 5" id="KW-0547">Nucleotide-binding</keyword>
<dbReference type="eggNOG" id="COG0443">
    <property type="taxonomic scope" value="Bacteria"/>
</dbReference>
<dbReference type="PROSITE" id="PS01036">
    <property type="entry name" value="HSP70_3"/>
    <property type="match status" value="1"/>
</dbReference>
<evidence type="ECO:0000313" key="8">
    <source>
        <dbReference type="Proteomes" id="UP000053688"/>
    </source>
</evidence>
<dbReference type="InterPro" id="IPR013126">
    <property type="entry name" value="Hsp_70_fam"/>
</dbReference>
<dbReference type="NCBIfam" id="TIGR01991">
    <property type="entry name" value="HscA"/>
    <property type="match status" value="1"/>
</dbReference>
<dbReference type="Pfam" id="PF00012">
    <property type="entry name" value="HSP70"/>
    <property type="match status" value="1"/>
</dbReference>
<dbReference type="Gene3D" id="3.30.420.40">
    <property type="match status" value="2"/>
</dbReference>
<dbReference type="GO" id="GO:0005524">
    <property type="term" value="F:ATP binding"/>
    <property type="evidence" value="ECO:0007669"/>
    <property type="project" value="UniProtKB-KW"/>
</dbReference>
<dbReference type="RefSeq" id="WP_016503970.1">
    <property type="nucleotide sequence ID" value="NZ_AMSD01000002.1"/>
</dbReference>
<dbReference type="PATRIC" id="fig|1236703.3.peg.652"/>
<evidence type="ECO:0000256" key="5">
    <source>
        <dbReference type="HAMAP-Rule" id="MF_00679"/>
    </source>
</evidence>
<evidence type="ECO:0000256" key="2">
    <source>
        <dbReference type="ARBA" id="ARBA00022741"/>
    </source>
</evidence>
<dbReference type="STRING" id="28176.CF66_9021"/>
<dbReference type="InterPro" id="IPR010236">
    <property type="entry name" value="ISC_FeS_clus_asmbl_HscA"/>
</dbReference>
<dbReference type="Gene3D" id="3.90.640.10">
    <property type="entry name" value="Actin, Chain A, domain 4"/>
    <property type="match status" value="1"/>
</dbReference>
<name>S3EGQ8_9GAMM</name>
<dbReference type="Proteomes" id="UP000053688">
    <property type="component" value="Unassembled WGS sequence"/>
</dbReference>
<keyword evidence="3 5" id="KW-0067">ATP-binding</keyword>
<dbReference type="InterPro" id="IPR018181">
    <property type="entry name" value="Heat_shock_70_CS"/>
</dbReference>
<sequence length="620" mass="67638">MALVQISEPVQNHSLNKNKSSAGIDFGTTNSLVAIVKNGEVRTCLDNENRSVLPSIVHYTHKDVLVGYNAKEKGQSDSNSTITSIKRFIGRTLDDIRLRYSFLPYSFKKGTGGLPVFQTNQGDKSSIQISSDILKVLSYRAKKALGSELDGVVITVPAYFDDAQRMSTKNAAAVAGLNVLRLLNEPTAAAIAYGLESTSKEGIIVVYDLGGGTFDISILRLSSGIFEVLSTGGNSELGGDDFDYLIAEHLLNKINLEGELSAEQSRILLDVATNAKISLSNVTSVEVSIFGWTGIITCEDLNKIIKPLVKQTLLICNRALKDAEVDVQEIMEVIMVGGSTRIPLVREMVANFFSRTPLTSINPDEVVAIGAAIQADLLVGNKLNVNAKNMLLLDVTPLSLGIETAGGLVEKIIPRNTTIPVERSQEFTTFKDAQTAITIHVVQGEREMVSNCRSLAKFTLKVPPMIAGIARIQVIYQVDADGLLSITAVEKSTGKKVAIQVKHSFAFSNDEIHEILRKSLRYNKQDINARALAEQRVKAERIIDSLIKAIQIDGDKMLSDFEKDELFNAINKLTKLSNGISVDKIRNGIKKLDDASTDFATRRINKSIKKLLSGKSINDI</sequence>
<dbReference type="Gene3D" id="2.60.34.10">
    <property type="entry name" value="Substrate Binding Domain Of DNAk, Chain A, domain 1"/>
    <property type="match status" value="1"/>
</dbReference>
<evidence type="ECO:0000256" key="3">
    <source>
        <dbReference type="ARBA" id="ARBA00022840"/>
    </source>
</evidence>
<reference evidence="7 8" key="1">
    <citation type="journal article" date="2014" name="Environ. Microbiol.">
        <title>Genomic signatures of obligate host dependence in the luminous bacterial symbiont of a vertebrate.</title>
        <authorList>
            <person name="Hendry T.A."/>
            <person name="de Wet J.R."/>
            <person name="Dunlap P.V."/>
        </authorList>
    </citation>
    <scope>NUCLEOTIDE SEQUENCE [LARGE SCALE GENOMIC DNA]</scope>
    <source>
        <strain evidence="7 8">Akat1</strain>
    </source>
</reference>
<comment type="function">
    <text evidence="5">Chaperone involved in the maturation of iron-sulfur cluster-containing proteins. Has a low intrinsic ATPase activity which is markedly stimulated by HscB.</text>
</comment>
<protein>
    <recommendedName>
        <fullName evidence="5">Chaperone protein HscA homolog</fullName>
    </recommendedName>
</protein>
<dbReference type="EMBL" id="AMSD01000002">
    <property type="protein sequence ID" value="EPE37338.1"/>
    <property type="molecule type" value="Genomic_DNA"/>
</dbReference>
<organism evidence="7 8">
    <name type="scientific">Candidatus Photodesmus katoptron Akat1</name>
    <dbReference type="NCBI Taxonomy" id="1236703"/>
    <lineage>
        <taxon>Bacteria</taxon>
        <taxon>Pseudomonadati</taxon>
        <taxon>Pseudomonadota</taxon>
        <taxon>Gammaproteobacteria</taxon>
        <taxon>Vibrionales</taxon>
        <taxon>Vibrionaceae</taxon>
        <taxon>Candidatus Photodesmus</taxon>
    </lineage>
</organism>
<proteinExistence type="inferred from homology"/>
<dbReference type="PRINTS" id="PR00301">
    <property type="entry name" value="HEATSHOCK70"/>
</dbReference>
<dbReference type="SUPFAM" id="SSF100920">
    <property type="entry name" value="Heat shock protein 70kD (HSP70), peptide-binding domain"/>
    <property type="match status" value="1"/>
</dbReference>
<dbReference type="SUPFAM" id="SSF100934">
    <property type="entry name" value="Heat shock protein 70kD (HSP70), C-terminal subdomain"/>
    <property type="match status" value="1"/>
</dbReference>
<evidence type="ECO:0000313" key="7">
    <source>
        <dbReference type="EMBL" id="EPE37338.1"/>
    </source>
</evidence>
<dbReference type="GO" id="GO:0051082">
    <property type="term" value="F:unfolded protein binding"/>
    <property type="evidence" value="ECO:0007669"/>
    <property type="project" value="InterPro"/>
</dbReference>
<dbReference type="PROSITE" id="PS00329">
    <property type="entry name" value="HSP70_2"/>
    <property type="match status" value="1"/>
</dbReference>
<gene>
    <name evidence="5 7" type="primary">hscA</name>
    <name evidence="7" type="ORF">O1U_0638</name>
</gene>
<dbReference type="PANTHER" id="PTHR19375">
    <property type="entry name" value="HEAT SHOCK PROTEIN 70KDA"/>
    <property type="match status" value="1"/>
</dbReference>
<dbReference type="AlphaFoldDB" id="S3EGQ8"/>
<dbReference type="GO" id="GO:0016226">
    <property type="term" value="P:iron-sulfur cluster assembly"/>
    <property type="evidence" value="ECO:0007669"/>
    <property type="project" value="InterPro"/>
</dbReference>
<dbReference type="FunFam" id="3.30.420.40:FF:000046">
    <property type="entry name" value="Chaperone protein HscA"/>
    <property type="match status" value="1"/>
</dbReference>
<comment type="caution">
    <text evidence="7">The sequence shown here is derived from an EMBL/GenBank/DDBJ whole genome shotgun (WGS) entry which is preliminary data.</text>
</comment>
<dbReference type="Gene3D" id="1.20.1270.10">
    <property type="match status" value="1"/>
</dbReference>
<dbReference type="HAMAP" id="MF_00679">
    <property type="entry name" value="HscA"/>
    <property type="match status" value="1"/>
</dbReference>
<evidence type="ECO:0000256" key="4">
    <source>
        <dbReference type="ARBA" id="ARBA00023186"/>
    </source>
</evidence>
<dbReference type="GO" id="GO:0140662">
    <property type="term" value="F:ATP-dependent protein folding chaperone"/>
    <property type="evidence" value="ECO:0007669"/>
    <property type="project" value="InterPro"/>
</dbReference>
<comment type="similarity">
    <text evidence="1 5 6">Belongs to the heat shock protein 70 family.</text>
</comment>
<dbReference type="InterPro" id="IPR029048">
    <property type="entry name" value="HSP70_C_sf"/>
</dbReference>
<dbReference type="NCBIfam" id="NF003520">
    <property type="entry name" value="PRK05183.1"/>
    <property type="match status" value="1"/>
</dbReference>
<evidence type="ECO:0000256" key="1">
    <source>
        <dbReference type="ARBA" id="ARBA00007381"/>
    </source>
</evidence>
<keyword evidence="8" id="KW-1185">Reference proteome</keyword>
<dbReference type="InterPro" id="IPR043129">
    <property type="entry name" value="ATPase_NBD"/>
</dbReference>
<accession>S3EGQ8</accession>
<evidence type="ECO:0000256" key="6">
    <source>
        <dbReference type="RuleBase" id="RU003322"/>
    </source>
</evidence>
<dbReference type="GO" id="GO:0016887">
    <property type="term" value="F:ATP hydrolysis activity"/>
    <property type="evidence" value="ECO:0007669"/>
    <property type="project" value="UniProtKB-UniRule"/>
</dbReference>
<keyword evidence="4 5" id="KW-0143">Chaperone</keyword>